<dbReference type="EMBL" id="UZAH01026812">
    <property type="protein sequence ID" value="VDO85593.1"/>
    <property type="molecule type" value="Genomic_DNA"/>
</dbReference>
<dbReference type="OrthoDB" id="5866024at2759"/>
<dbReference type="InterPro" id="IPR057131">
    <property type="entry name" value="Fn3_nem"/>
</dbReference>
<dbReference type="PROSITE" id="PS50853">
    <property type="entry name" value="FN3"/>
    <property type="match status" value="1"/>
</dbReference>
<name>A0A183FRU3_HELPZ</name>
<gene>
    <name evidence="2" type="ORF">HPBE_LOCUS10586</name>
</gene>
<evidence type="ECO:0000313" key="3">
    <source>
        <dbReference type="Proteomes" id="UP000050761"/>
    </source>
</evidence>
<sequence length="335" mass="38168">MLPAFRIVYFTYPHCKTYPANSCRLYIYSLKTTSTTLSCKKRFGRASIVPTPSSFSSEYIDAHSIRIQIPPHAHAFAYIFEYATVSTRSDEWYFAGASTTPMVTFTILDPCRDYKFRVIVVTRSTDPVDHFVIYHEKSIPVQLPPFILSSDQIYAESPIFNSTTDSLKIYVRWTLPRGYTDSDIYGYEAPALYPLQCHTPEDELPQPKIEIVRAGGRLAVTLPSSVLEARCRLWVEVRMLPRCVRLEPFSVQKNIEIDCERNPELDICSKGQSGGLYEPPIQKDSSCNFPEANPICMEIQEISGTRGRATLTWLPPAQTPLYYHVRYGPAQMKVC</sequence>
<evidence type="ECO:0000259" key="1">
    <source>
        <dbReference type="PROSITE" id="PS50853"/>
    </source>
</evidence>
<feature type="domain" description="Fibronectin type-III" evidence="1">
    <location>
        <begin position="51"/>
        <end position="146"/>
    </location>
</feature>
<accession>A0A183FRU3</accession>
<dbReference type="WBParaSite" id="HPBE_0001058501-mRNA-1">
    <property type="protein sequence ID" value="HPBE_0001058501-mRNA-1"/>
    <property type="gene ID" value="HPBE_0001058501"/>
</dbReference>
<keyword evidence="3" id="KW-1185">Reference proteome</keyword>
<reference evidence="4" key="2">
    <citation type="submission" date="2019-09" db="UniProtKB">
        <authorList>
            <consortium name="WormBaseParasite"/>
        </authorList>
    </citation>
    <scope>IDENTIFICATION</scope>
</reference>
<dbReference type="AlphaFoldDB" id="A0A183FRU3"/>
<dbReference type="Pfam" id="PF24221">
    <property type="entry name" value="Fn3_nematode"/>
    <property type="match status" value="1"/>
</dbReference>
<evidence type="ECO:0000313" key="4">
    <source>
        <dbReference type="WBParaSite" id="HPBE_0001058501-mRNA-1"/>
    </source>
</evidence>
<reference evidence="2 3" key="1">
    <citation type="submission" date="2018-11" db="EMBL/GenBank/DDBJ databases">
        <authorList>
            <consortium name="Pathogen Informatics"/>
        </authorList>
    </citation>
    <scope>NUCLEOTIDE SEQUENCE [LARGE SCALE GENOMIC DNA]</scope>
</reference>
<accession>A0A3P8A3W7</accession>
<proteinExistence type="predicted"/>
<dbReference type="Proteomes" id="UP000050761">
    <property type="component" value="Unassembled WGS sequence"/>
</dbReference>
<organism evidence="3 4">
    <name type="scientific">Heligmosomoides polygyrus</name>
    <name type="common">Parasitic roundworm</name>
    <dbReference type="NCBI Taxonomy" id="6339"/>
    <lineage>
        <taxon>Eukaryota</taxon>
        <taxon>Metazoa</taxon>
        <taxon>Ecdysozoa</taxon>
        <taxon>Nematoda</taxon>
        <taxon>Chromadorea</taxon>
        <taxon>Rhabditida</taxon>
        <taxon>Rhabditina</taxon>
        <taxon>Rhabditomorpha</taxon>
        <taxon>Strongyloidea</taxon>
        <taxon>Heligmosomidae</taxon>
        <taxon>Heligmosomoides</taxon>
    </lineage>
</organism>
<evidence type="ECO:0000313" key="2">
    <source>
        <dbReference type="EMBL" id="VDO85593.1"/>
    </source>
</evidence>
<protein>
    <submittedName>
        <fullName evidence="4">Fibronectin type-III domain-containing protein</fullName>
    </submittedName>
</protein>
<dbReference type="InterPro" id="IPR003961">
    <property type="entry name" value="FN3_dom"/>
</dbReference>